<keyword evidence="3" id="KW-0378">Hydrolase</keyword>
<reference evidence="5 6" key="1">
    <citation type="journal article" date="2014" name="Nat. Genet.">
        <title>Genome sequence of the hot pepper provides insights into the evolution of pungency in Capsicum species.</title>
        <authorList>
            <person name="Kim S."/>
            <person name="Park M."/>
            <person name="Yeom S.I."/>
            <person name="Kim Y.M."/>
            <person name="Lee J.M."/>
            <person name="Lee H.A."/>
            <person name="Seo E."/>
            <person name="Choi J."/>
            <person name="Cheong K."/>
            <person name="Kim K.T."/>
            <person name="Jung K."/>
            <person name="Lee G.W."/>
            <person name="Oh S.K."/>
            <person name="Bae C."/>
            <person name="Kim S.B."/>
            <person name="Lee H.Y."/>
            <person name="Kim S.Y."/>
            <person name="Kim M.S."/>
            <person name="Kang B.C."/>
            <person name="Jo Y.D."/>
            <person name="Yang H.B."/>
            <person name="Jeong H.J."/>
            <person name="Kang W.H."/>
            <person name="Kwon J.K."/>
            <person name="Shin C."/>
            <person name="Lim J.Y."/>
            <person name="Park J.H."/>
            <person name="Huh J.H."/>
            <person name="Kim J.S."/>
            <person name="Kim B.D."/>
            <person name="Cohen O."/>
            <person name="Paran I."/>
            <person name="Suh M.C."/>
            <person name="Lee S.B."/>
            <person name="Kim Y.K."/>
            <person name="Shin Y."/>
            <person name="Noh S.J."/>
            <person name="Park J."/>
            <person name="Seo Y.S."/>
            <person name="Kwon S.Y."/>
            <person name="Kim H.A."/>
            <person name="Park J.M."/>
            <person name="Kim H.J."/>
            <person name="Choi S.B."/>
            <person name="Bosland P.W."/>
            <person name="Reeves G."/>
            <person name="Jo S.H."/>
            <person name="Lee B.W."/>
            <person name="Cho H.T."/>
            <person name="Choi H.S."/>
            <person name="Lee M.S."/>
            <person name="Yu Y."/>
            <person name="Do Choi Y."/>
            <person name="Park B.S."/>
            <person name="van Deynze A."/>
            <person name="Ashrafi H."/>
            <person name="Hill T."/>
            <person name="Kim W.T."/>
            <person name="Pai H.S."/>
            <person name="Ahn H.K."/>
            <person name="Yeam I."/>
            <person name="Giovannoni J.J."/>
            <person name="Rose J.K."/>
            <person name="Sorensen I."/>
            <person name="Lee S.J."/>
            <person name="Kim R.W."/>
            <person name="Choi I.Y."/>
            <person name="Choi B.S."/>
            <person name="Lim J.S."/>
            <person name="Lee Y.H."/>
            <person name="Choi D."/>
        </authorList>
    </citation>
    <scope>NUCLEOTIDE SEQUENCE [LARGE SCALE GENOMIC DNA]</scope>
    <source>
        <strain evidence="6">cv. CM334</strain>
    </source>
</reference>
<evidence type="ECO:0000256" key="2">
    <source>
        <dbReference type="ARBA" id="ARBA00022670"/>
    </source>
</evidence>
<sequence>MMVEGGTSPVITSGEASVENRRKRVDVIVKATTEENNIIVDNPSTASKDEEKVELVSSGEWKNYPFEGFNILDKSEVSQNEECLINIIKGSSILTGLPWYLVDEVHISINCGDELYWVLAIVVLKKRLIRVYDSISRRRRSRPSLRYKSWPNYCPLTLICVSFWIKRDCGLFVVAYAEYLSDGLQVPNDGLDVGLLHKRYAAILWKYREAKDQKP</sequence>
<keyword evidence="6" id="KW-1185">Reference proteome</keyword>
<evidence type="ECO:0000256" key="3">
    <source>
        <dbReference type="ARBA" id="ARBA00022801"/>
    </source>
</evidence>
<feature type="domain" description="Ubiquitin-like protease family profile" evidence="4">
    <location>
        <begin position="1"/>
        <end position="180"/>
    </location>
</feature>
<dbReference type="AlphaFoldDB" id="A0A2G3A6D4"/>
<dbReference type="PROSITE" id="PS50600">
    <property type="entry name" value="ULP_PROTEASE"/>
    <property type="match status" value="1"/>
</dbReference>
<gene>
    <name evidence="5" type="ORF">T459_04864</name>
</gene>
<evidence type="ECO:0000259" key="4">
    <source>
        <dbReference type="PROSITE" id="PS50600"/>
    </source>
</evidence>
<dbReference type="Proteomes" id="UP000222542">
    <property type="component" value="Unassembled WGS sequence"/>
</dbReference>
<protein>
    <recommendedName>
        <fullName evidence="4">Ubiquitin-like protease family profile domain-containing protein</fullName>
    </recommendedName>
</protein>
<accession>A0A2G3A6D4</accession>
<dbReference type="InterPro" id="IPR003653">
    <property type="entry name" value="Peptidase_C48_C"/>
</dbReference>
<dbReference type="Gramene" id="PHT89751">
    <property type="protein sequence ID" value="PHT89751"/>
    <property type="gene ID" value="T459_04864"/>
</dbReference>
<reference evidence="5 6" key="2">
    <citation type="journal article" date="2017" name="Genome Biol.">
        <title>New reference genome sequences of hot pepper reveal the massive evolution of plant disease-resistance genes by retroduplication.</title>
        <authorList>
            <person name="Kim S."/>
            <person name="Park J."/>
            <person name="Yeom S.I."/>
            <person name="Kim Y.M."/>
            <person name="Seo E."/>
            <person name="Kim K.T."/>
            <person name="Kim M.S."/>
            <person name="Lee J.M."/>
            <person name="Cheong K."/>
            <person name="Shin H.S."/>
            <person name="Kim S.B."/>
            <person name="Han K."/>
            <person name="Lee J."/>
            <person name="Park M."/>
            <person name="Lee H.A."/>
            <person name="Lee H.Y."/>
            <person name="Lee Y."/>
            <person name="Oh S."/>
            <person name="Lee J.H."/>
            <person name="Choi E."/>
            <person name="Choi E."/>
            <person name="Lee S.E."/>
            <person name="Jeon J."/>
            <person name="Kim H."/>
            <person name="Choi G."/>
            <person name="Song H."/>
            <person name="Lee J."/>
            <person name="Lee S.C."/>
            <person name="Kwon J.K."/>
            <person name="Lee H.Y."/>
            <person name="Koo N."/>
            <person name="Hong Y."/>
            <person name="Kim R.W."/>
            <person name="Kang W.H."/>
            <person name="Huh J.H."/>
            <person name="Kang B.C."/>
            <person name="Yang T.J."/>
            <person name="Lee Y.H."/>
            <person name="Bennetzen J.L."/>
            <person name="Choi D."/>
        </authorList>
    </citation>
    <scope>NUCLEOTIDE SEQUENCE [LARGE SCALE GENOMIC DNA]</scope>
    <source>
        <strain evidence="6">cv. CM334</strain>
    </source>
</reference>
<dbReference type="SUPFAM" id="SSF54001">
    <property type="entry name" value="Cysteine proteinases"/>
    <property type="match status" value="1"/>
</dbReference>
<dbReference type="EMBL" id="AYRZ02000002">
    <property type="protein sequence ID" value="PHT89751.1"/>
    <property type="molecule type" value="Genomic_DNA"/>
</dbReference>
<dbReference type="Gene3D" id="3.40.395.10">
    <property type="entry name" value="Adenoviral Proteinase, Chain A"/>
    <property type="match status" value="1"/>
</dbReference>
<evidence type="ECO:0000256" key="1">
    <source>
        <dbReference type="ARBA" id="ARBA00005234"/>
    </source>
</evidence>
<organism evidence="5 6">
    <name type="scientific">Capsicum annuum</name>
    <name type="common">Capsicum pepper</name>
    <dbReference type="NCBI Taxonomy" id="4072"/>
    <lineage>
        <taxon>Eukaryota</taxon>
        <taxon>Viridiplantae</taxon>
        <taxon>Streptophyta</taxon>
        <taxon>Embryophyta</taxon>
        <taxon>Tracheophyta</taxon>
        <taxon>Spermatophyta</taxon>
        <taxon>Magnoliopsida</taxon>
        <taxon>eudicotyledons</taxon>
        <taxon>Gunneridae</taxon>
        <taxon>Pentapetalae</taxon>
        <taxon>asterids</taxon>
        <taxon>lamiids</taxon>
        <taxon>Solanales</taxon>
        <taxon>Solanaceae</taxon>
        <taxon>Solanoideae</taxon>
        <taxon>Capsiceae</taxon>
        <taxon>Capsicum</taxon>
    </lineage>
</organism>
<dbReference type="PANTHER" id="PTHR31470">
    <property type="entry name" value="CYSTEINE PROTEINASES SUPERFAMILY PROTEIN-RELATED-RELATED"/>
    <property type="match status" value="1"/>
</dbReference>
<dbReference type="GO" id="GO:0006508">
    <property type="term" value="P:proteolysis"/>
    <property type="evidence" value="ECO:0007669"/>
    <property type="project" value="UniProtKB-KW"/>
</dbReference>
<dbReference type="GO" id="GO:0008234">
    <property type="term" value="F:cysteine-type peptidase activity"/>
    <property type="evidence" value="ECO:0007669"/>
    <property type="project" value="InterPro"/>
</dbReference>
<proteinExistence type="inferred from homology"/>
<comment type="caution">
    <text evidence="5">The sequence shown here is derived from an EMBL/GenBank/DDBJ whole genome shotgun (WGS) entry which is preliminary data.</text>
</comment>
<dbReference type="PANTHER" id="PTHR31470:SF46">
    <property type="entry name" value="ULP1 PROTEASE FAMILY, C-TERMINAL CATALYTIC DOMAIN CONTAINING PROTEIN"/>
    <property type="match status" value="1"/>
</dbReference>
<comment type="similarity">
    <text evidence="1">Belongs to the peptidase C48 family.</text>
</comment>
<keyword evidence="2" id="KW-0645">Protease</keyword>
<name>A0A2G3A6D4_CAPAN</name>
<evidence type="ECO:0000313" key="5">
    <source>
        <dbReference type="EMBL" id="PHT89751.1"/>
    </source>
</evidence>
<dbReference type="InterPro" id="IPR038765">
    <property type="entry name" value="Papain-like_cys_pep_sf"/>
</dbReference>
<evidence type="ECO:0000313" key="6">
    <source>
        <dbReference type="Proteomes" id="UP000222542"/>
    </source>
</evidence>